<dbReference type="NCBIfam" id="NF003817">
    <property type="entry name" value="PRK05408.1"/>
    <property type="match status" value="1"/>
</dbReference>
<dbReference type="Pfam" id="PF04362">
    <property type="entry name" value="Iron_traffic"/>
    <property type="match status" value="1"/>
</dbReference>
<reference evidence="3 4" key="1">
    <citation type="submission" date="2019-02" db="EMBL/GenBank/DDBJ databases">
        <title>Prokaryotic population dynamics and viral predation in marine succession experiment using metagenomics: the confinement effect.</title>
        <authorList>
            <person name="Haro-Moreno J.M."/>
            <person name="Rodriguez-Valera F."/>
            <person name="Lopez-Perez M."/>
        </authorList>
    </citation>
    <scope>NUCLEOTIDE SEQUENCE [LARGE SCALE GENOMIC DNA]</scope>
    <source>
        <strain evidence="3">MED-G157</strain>
    </source>
</reference>
<dbReference type="GO" id="GO:0005829">
    <property type="term" value="C:cytosol"/>
    <property type="evidence" value="ECO:0007669"/>
    <property type="project" value="TreeGrafter"/>
</dbReference>
<comment type="caution">
    <text evidence="3">The sequence shown here is derived from an EMBL/GenBank/DDBJ whole genome shotgun (WGS) entry which is preliminary data.</text>
</comment>
<dbReference type="Proteomes" id="UP000316199">
    <property type="component" value="Unassembled WGS sequence"/>
</dbReference>
<comment type="function">
    <text evidence="2">Could be a mediator in iron transactions between iron acquisition and iron-requiring processes, such as synthesis and/or repair of Fe-S clusters in biosynthetic enzymes.</text>
</comment>
<dbReference type="EMBL" id="SHAG01000010">
    <property type="protein sequence ID" value="RZO76560.1"/>
    <property type="molecule type" value="Genomic_DNA"/>
</dbReference>
<dbReference type="GO" id="GO:0034599">
    <property type="term" value="P:cellular response to oxidative stress"/>
    <property type="evidence" value="ECO:0007669"/>
    <property type="project" value="TreeGrafter"/>
</dbReference>
<dbReference type="GO" id="GO:0005506">
    <property type="term" value="F:iron ion binding"/>
    <property type="evidence" value="ECO:0007669"/>
    <property type="project" value="UniProtKB-UniRule"/>
</dbReference>
<evidence type="ECO:0000313" key="3">
    <source>
        <dbReference type="EMBL" id="RZO76560.1"/>
    </source>
</evidence>
<dbReference type="PANTHER" id="PTHR36965">
    <property type="entry name" value="FE(2+)-TRAFFICKING PROTEIN-RELATED"/>
    <property type="match status" value="1"/>
</dbReference>
<dbReference type="PIRSF" id="PIRSF029827">
    <property type="entry name" value="Fe_traffic_YggX"/>
    <property type="match status" value="1"/>
</dbReference>
<evidence type="ECO:0000313" key="4">
    <source>
        <dbReference type="Proteomes" id="UP000316199"/>
    </source>
</evidence>
<dbReference type="Gene3D" id="1.10.3880.10">
    <property type="entry name" value="Fe(II) trafficking protein YggX"/>
    <property type="match status" value="1"/>
</dbReference>
<keyword evidence="1 2" id="KW-0408">Iron</keyword>
<sequence length="92" mass="10657">MPRNVFCSRLKKNLPGLDAPPFPGARGLEIFETVSIEAWRTWQQLQTMLINENHLNVRDKEARNFINEQRDKYLSGEEIDQADGFIPPDQSN</sequence>
<accession>A0A520S259</accession>
<name>A0A520S259_9GAMM</name>
<comment type="similarity">
    <text evidence="2">Belongs to the Fe(2+)-trafficking protein family.</text>
</comment>
<dbReference type="AlphaFoldDB" id="A0A520S259"/>
<proteinExistence type="inferred from homology"/>
<evidence type="ECO:0000256" key="1">
    <source>
        <dbReference type="ARBA" id="ARBA00023004"/>
    </source>
</evidence>
<dbReference type="InterPro" id="IPR007457">
    <property type="entry name" value="Fe_traffick_prot_YggX"/>
</dbReference>
<evidence type="ECO:0000256" key="2">
    <source>
        <dbReference type="HAMAP-Rule" id="MF_00686"/>
    </source>
</evidence>
<protein>
    <recommendedName>
        <fullName evidence="2">Probable Fe(2+)-trafficking protein</fullName>
    </recommendedName>
</protein>
<organism evidence="3 4">
    <name type="scientific">OM182 bacterium</name>
    <dbReference type="NCBI Taxonomy" id="2510334"/>
    <lineage>
        <taxon>Bacteria</taxon>
        <taxon>Pseudomonadati</taxon>
        <taxon>Pseudomonadota</taxon>
        <taxon>Gammaproteobacteria</taxon>
        <taxon>OMG group</taxon>
        <taxon>OM182 clade</taxon>
    </lineage>
</organism>
<dbReference type="PANTHER" id="PTHR36965:SF1">
    <property type="entry name" value="FE(2+)-TRAFFICKING PROTEIN-RELATED"/>
    <property type="match status" value="1"/>
</dbReference>
<dbReference type="SUPFAM" id="SSF111148">
    <property type="entry name" value="YggX-like"/>
    <property type="match status" value="1"/>
</dbReference>
<gene>
    <name evidence="3" type="ORF">EVA68_03865</name>
</gene>
<dbReference type="HAMAP" id="MF_00686">
    <property type="entry name" value="Fe_traffic_YggX"/>
    <property type="match status" value="1"/>
</dbReference>
<dbReference type="InterPro" id="IPR036766">
    <property type="entry name" value="Fe_traffick_prot_YggX_sf"/>
</dbReference>